<dbReference type="STRING" id="479435.Kfla_1356"/>
<reference evidence="3" key="1">
    <citation type="submission" date="2009-09" db="EMBL/GenBank/DDBJ databases">
        <title>The complete genome of Kribbella flavida DSM 17836.</title>
        <authorList>
            <consortium name="US DOE Joint Genome Institute (JGI-PGF)"/>
            <person name="Lucas S."/>
            <person name="Copeland A."/>
            <person name="Lapidus A."/>
            <person name="Glavina del Rio T."/>
            <person name="Dalin E."/>
            <person name="Tice H."/>
            <person name="Bruce D."/>
            <person name="Goodwin L."/>
            <person name="Pitluck S."/>
            <person name="Kyrpides N."/>
            <person name="Mavromatis K."/>
            <person name="Ivanova N."/>
            <person name="Saunders E."/>
            <person name="Brettin T."/>
            <person name="Detter J.C."/>
            <person name="Han C."/>
            <person name="Larimer F."/>
            <person name="Land M."/>
            <person name="Hauser L."/>
            <person name="Markowitz V."/>
            <person name="Cheng J.-F."/>
            <person name="Hugenholtz P."/>
            <person name="Woyke T."/>
            <person name="Wu D."/>
            <person name="Pukall R."/>
            <person name="Klenk H.-P."/>
            <person name="Eisen J.A."/>
        </authorList>
    </citation>
    <scope>NUCLEOTIDE SEQUENCE [LARGE SCALE GENOMIC DNA]</scope>
    <source>
        <strain evidence="3">DSM 17836 / JCM 10339 / NBRC 14399</strain>
    </source>
</reference>
<dbReference type="EMBL" id="CP001736">
    <property type="protein sequence ID" value="ADB30458.1"/>
    <property type="molecule type" value="Genomic_DNA"/>
</dbReference>
<dbReference type="AlphaFoldDB" id="D2PKE6"/>
<proteinExistence type="predicted"/>
<evidence type="ECO:0000313" key="3">
    <source>
        <dbReference type="Proteomes" id="UP000007967"/>
    </source>
</evidence>
<feature type="transmembrane region" description="Helical" evidence="1">
    <location>
        <begin position="83"/>
        <end position="104"/>
    </location>
</feature>
<keyword evidence="1" id="KW-0812">Transmembrane</keyword>
<organism evidence="2 3">
    <name type="scientific">Kribbella flavida (strain DSM 17836 / JCM 10339 / NBRC 14399)</name>
    <dbReference type="NCBI Taxonomy" id="479435"/>
    <lineage>
        <taxon>Bacteria</taxon>
        <taxon>Bacillati</taxon>
        <taxon>Actinomycetota</taxon>
        <taxon>Actinomycetes</taxon>
        <taxon>Propionibacteriales</taxon>
        <taxon>Kribbellaceae</taxon>
        <taxon>Kribbella</taxon>
    </lineage>
</organism>
<dbReference type="RefSeq" id="WP_012919014.1">
    <property type="nucleotide sequence ID" value="NC_013729.1"/>
</dbReference>
<name>D2PKE6_KRIFD</name>
<gene>
    <name evidence="2" type="ordered locus">Kfla_1356</name>
</gene>
<sequence>MPNRLTRPGMLAYAVVAVLVTAQVIRLLRLDGVWGTGQTWAAATLTGIGLATAGLFATSAITRIPLIESDPPPSGDGRPLSRCGAWVVVGLTAVGVVVSAASSLDAFGLWPNLPAVFAPFWVRRLEAAYWEGVEETRRAAAAARPEQP</sequence>
<feature type="transmembrane region" description="Helical" evidence="1">
    <location>
        <begin position="40"/>
        <end position="62"/>
    </location>
</feature>
<feature type="transmembrane region" description="Helical" evidence="1">
    <location>
        <begin position="12"/>
        <end position="28"/>
    </location>
</feature>
<evidence type="ECO:0000313" key="2">
    <source>
        <dbReference type="EMBL" id="ADB30458.1"/>
    </source>
</evidence>
<dbReference type="HOGENOM" id="CLU_1756449_0_0_11"/>
<keyword evidence="3" id="KW-1185">Reference proteome</keyword>
<keyword evidence="1" id="KW-1133">Transmembrane helix</keyword>
<accession>D2PKE6</accession>
<dbReference type="Proteomes" id="UP000007967">
    <property type="component" value="Chromosome"/>
</dbReference>
<evidence type="ECO:0000256" key="1">
    <source>
        <dbReference type="SAM" id="Phobius"/>
    </source>
</evidence>
<dbReference type="OrthoDB" id="3829963at2"/>
<dbReference type="KEGG" id="kfl:Kfla_1356"/>
<reference evidence="2 3" key="2">
    <citation type="journal article" date="2010" name="Stand. Genomic Sci.">
        <title>Complete genome sequence of Kribbella flavida type strain (IFO 14399).</title>
        <authorList>
            <person name="Pukall R."/>
            <person name="Lapidus A."/>
            <person name="Glavina Del Rio T."/>
            <person name="Copeland A."/>
            <person name="Tice H."/>
            <person name="Cheng J.-F."/>
            <person name="Lucas S."/>
            <person name="Chen F."/>
            <person name="Nolan M."/>
            <person name="LaButti K."/>
            <person name="Pati A."/>
            <person name="Ivanova N."/>
            <person name="Mavrommatis K."/>
            <person name="Mikhailova N."/>
            <person name="Pitluck S."/>
            <person name="Bruce D."/>
            <person name="Goodwin L."/>
            <person name="Land M."/>
            <person name="Hauser L."/>
            <person name="Chang Y.-J."/>
            <person name="Jeffries C.D."/>
            <person name="Chen A."/>
            <person name="Palaniappan K."/>
            <person name="Chain P."/>
            <person name="Rohde M."/>
            <person name="Goeker M."/>
            <person name="Bristow J."/>
            <person name="Eisen J.A."/>
            <person name="Markowitz V."/>
            <person name="Hugenholtz P."/>
            <person name="Kyrpides N.C."/>
            <person name="Klenk H.-P."/>
            <person name="Brettin T."/>
        </authorList>
    </citation>
    <scope>NUCLEOTIDE SEQUENCE [LARGE SCALE GENOMIC DNA]</scope>
    <source>
        <strain evidence="3">DSM 17836 / JCM 10339 / NBRC 14399</strain>
    </source>
</reference>
<keyword evidence="1" id="KW-0472">Membrane</keyword>
<protein>
    <submittedName>
        <fullName evidence="2">Uncharacterized protein</fullName>
    </submittedName>
</protein>